<evidence type="ECO:0000313" key="3">
    <source>
        <dbReference type="Proteomes" id="UP000283269"/>
    </source>
</evidence>
<evidence type="ECO:0000256" key="1">
    <source>
        <dbReference type="SAM" id="SignalP"/>
    </source>
</evidence>
<comment type="caution">
    <text evidence="2">The sequence shown here is derived from an EMBL/GenBank/DDBJ whole genome shotgun (WGS) entry which is preliminary data.</text>
</comment>
<keyword evidence="1" id="KW-0732">Signal</keyword>
<name>A0A409XUI6_PSICY</name>
<dbReference type="Proteomes" id="UP000283269">
    <property type="component" value="Unassembled WGS sequence"/>
</dbReference>
<sequence>MLSTLSSSFWSSILFAFGANLEAKARTLSGNVAEKRIIWMGCLLGRKLRFNAVNVVVGNEKRDYNVLFHSESLIAQSVLIKHVVGLIEHEHLDMGYVEDLTSTC</sequence>
<feature type="chain" id="PRO_5018985736" evidence="1">
    <location>
        <begin position="26"/>
        <end position="104"/>
    </location>
</feature>
<accession>A0A409XUI6</accession>
<dbReference type="EMBL" id="NHYD01000331">
    <property type="protein sequence ID" value="PPQ94483.1"/>
    <property type="molecule type" value="Genomic_DNA"/>
</dbReference>
<proteinExistence type="predicted"/>
<organism evidence="2 3">
    <name type="scientific">Psilocybe cyanescens</name>
    <dbReference type="NCBI Taxonomy" id="93625"/>
    <lineage>
        <taxon>Eukaryota</taxon>
        <taxon>Fungi</taxon>
        <taxon>Dikarya</taxon>
        <taxon>Basidiomycota</taxon>
        <taxon>Agaricomycotina</taxon>
        <taxon>Agaricomycetes</taxon>
        <taxon>Agaricomycetidae</taxon>
        <taxon>Agaricales</taxon>
        <taxon>Agaricineae</taxon>
        <taxon>Strophariaceae</taxon>
        <taxon>Psilocybe</taxon>
    </lineage>
</organism>
<dbReference type="InParanoid" id="A0A409XUI6"/>
<gene>
    <name evidence="2" type="ORF">CVT25_001116</name>
</gene>
<evidence type="ECO:0000313" key="2">
    <source>
        <dbReference type="EMBL" id="PPQ94483.1"/>
    </source>
</evidence>
<reference evidence="2 3" key="1">
    <citation type="journal article" date="2018" name="Evol. Lett.">
        <title>Horizontal gene cluster transfer increased hallucinogenic mushroom diversity.</title>
        <authorList>
            <person name="Reynolds H.T."/>
            <person name="Vijayakumar V."/>
            <person name="Gluck-Thaler E."/>
            <person name="Korotkin H.B."/>
            <person name="Matheny P.B."/>
            <person name="Slot J.C."/>
        </authorList>
    </citation>
    <scope>NUCLEOTIDE SEQUENCE [LARGE SCALE GENOMIC DNA]</scope>
    <source>
        <strain evidence="2 3">2631</strain>
    </source>
</reference>
<protein>
    <submittedName>
        <fullName evidence="2">Uncharacterized protein</fullName>
    </submittedName>
</protein>
<dbReference type="AlphaFoldDB" id="A0A409XUI6"/>
<keyword evidence="3" id="KW-1185">Reference proteome</keyword>
<feature type="signal peptide" evidence="1">
    <location>
        <begin position="1"/>
        <end position="25"/>
    </location>
</feature>